<dbReference type="Pfam" id="PF08241">
    <property type="entry name" value="Methyltransf_11"/>
    <property type="match status" value="1"/>
</dbReference>
<protein>
    <submittedName>
        <fullName evidence="2">Class I SAM-dependent methyltransferase</fullName>
    </submittedName>
</protein>
<dbReference type="Gene3D" id="3.40.50.150">
    <property type="entry name" value="Vaccinia Virus protein VP39"/>
    <property type="match status" value="1"/>
</dbReference>
<accession>A0A401FUP1</accession>
<dbReference type="GO" id="GO:0032259">
    <property type="term" value="P:methylation"/>
    <property type="evidence" value="ECO:0007669"/>
    <property type="project" value="UniProtKB-KW"/>
</dbReference>
<gene>
    <name evidence="2" type="ORF">DENIS_1621</name>
</gene>
<comment type="caution">
    <text evidence="2">The sequence shown here is derived from an EMBL/GenBank/DDBJ whole genome shotgun (WGS) entry which is preliminary data.</text>
</comment>
<reference evidence="3" key="1">
    <citation type="submission" date="2017-11" db="EMBL/GenBank/DDBJ databases">
        <authorList>
            <person name="Watanabe M."/>
            <person name="Kojima H."/>
        </authorList>
    </citation>
    <scope>NUCLEOTIDE SEQUENCE [LARGE SCALE GENOMIC DNA]</scope>
    <source>
        <strain evidence="3">Tokyo 01</strain>
    </source>
</reference>
<dbReference type="CDD" id="cd02440">
    <property type="entry name" value="AdoMet_MTases"/>
    <property type="match status" value="1"/>
</dbReference>
<dbReference type="InterPro" id="IPR013216">
    <property type="entry name" value="Methyltransf_11"/>
</dbReference>
<dbReference type="SUPFAM" id="SSF53335">
    <property type="entry name" value="S-adenosyl-L-methionine-dependent methyltransferases"/>
    <property type="match status" value="1"/>
</dbReference>
<keyword evidence="2" id="KW-0808">Transferase</keyword>
<dbReference type="InterPro" id="IPR029063">
    <property type="entry name" value="SAM-dependent_MTases_sf"/>
</dbReference>
<proteinExistence type="predicted"/>
<evidence type="ECO:0000313" key="3">
    <source>
        <dbReference type="Proteomes" id="UP000288096"/>
    </source>
</evidence>
<organism evidence="2 3">
    <name type="scientific">Desulfonema ishimotonii</name>
    <dbReference type="NCBI Taxonomy" id="45657"/>
    <lineage>
        <taxon>Bacteria</taxon>
        <taxon>Pseudomonadati</taxon>
        <taxon>Thermodesulfobacteriota</taxon>
        <taxon>Desulfobacteria</taxon>
        <taxon>Desulfobacterales</taxon>
        <taxon>Desulfococcaceae</taxon>
        <taxon>Desulfonema</taxon>
    </lineage>
</organism>
<keyword evidence="3" id="KW-1185">Reference proteome</keyword>
<dbReference type="RefSeq" id="WP_124328053.1">
    <property type="nucleotide sequence ID" value="NZ_BEXT01000001.1"/>
</dbReference>
<evidence type="ECO:0000313" key="2">
    <source>
        <dbReference type="EMBL" id="GBC60664.1"/>
    </source>
</evidence>
<dbReference type="AlphaFoldDB" id="A0A401FUP1"/>
<sequence length="203" mass="23466">MHQSSLDKMTGFREKYLASRQNEPLRILDLGSLDVNGSYKPLFDTPAWTYNGVDMAAGDNVDIVLKDPYAWREIRSESVDILISGQAFEHIEFFWIAILEVTRVLKPGGLCCLIAPSGGFEHRYPVDCWRFYPDGFTAMARFGRLNVLEVSTQWTADPRYTQDDSNRWQDTMMVCTKPRLSGFGSWRRRLRLALLHKMMSMRL</sequence>
<keyword evidence="2" id="KW-0489">Methyltransferase</keyword>
<dbReference type="OrthoDB" id="9811747at2"/>
<dbReference type="EMBL" id="BEXT01000001">
    <property type="protein sequence ID" value="GBC60664.1"/>
    <property type="molecule type" value="Genomic_DNA"/>
</dbReference>
<name>A0A401FUP1_9BACT</name>
<evidence type="ECO:0000259" key="1">
    <source>
        <dbReference type="Pfam" id="PF08241"/>
    </source>
</evidence>
<dbReference type="Proteomes" id="UP000288096">
    <property type="component" value="Unassembled WGS sequence"/>
</dbReference>
<dbReference type="GO" id="GO:0008757">
    <property type="term" value="F:S-adenosylmethionine-dependent methyltransferase activity"/>
    <property type="evidence" value="ECO:0007669"/>
    <property type="project" value="InterPro"/>
</dbReference>
<feature type="domain" description="Methyltransferase type 11" evidence="1">
    <location>
        <begin position="61"/>
        <end position="112"/>
    </location>
</feature>
<reference evidence="3" key="2">
    <citation type="submission" date="2019-01" db="EMBL/GenBank/DDBJ databases">
        <title>Genome sequence of Desulfonema ishimotonii strain Tokyo 01.</title>
        <authorList>
            <person name="Fukui M."/>
        </authorList>
    </citation>
    <scope>NUCLEOTIDE SEQUENCE [LARGE SCALE GENOMIC DNA]</scope>
    <source>
        <strain evidence="3">Tokyo 01</strain>
    </source>
</reference>